<dbReference type="CDD" id="cd07185">
    <property type="entry name" value="OmpA_C-like"/>
    <property type="match status" value="1"/>
</dbReference>
<dbReference type="GO" id="GO:0009279">
    <property type="term" value="C:cell outer membrane"/>
    <property type="evidence" value="ECO:0007669"/>
    <property type="project" value="UniProtKB-SubCell"/>
</dbReference>
<keyword evidence="7" id="KW-1185">Reference proteome</keyword>
<dbReference type="Gene3D" id="3.30.1330.60">
    <property type="entry name" value="OmpA-like domain"/>
    <property type="match status" value="1"/>
</dbReference>
<keyword evidence="2 3" id="KW-0472">Membrane</keyword>
<evidence type="ECO:0000256" key="1">
    <source>
        <dbReference type="ARBA" id="ARBA00004442"/>
    </source>
</evidence>
<feature type="chain" id="PRO_5037917505" evidence="4">
    <location>
        <begin position="26"/>
        <end position="281"/>
    </location>
</feature>
<comment type="subcellular location">
    <subcellularLocation>
        <location evidence="1">Cell outer membrane</location>
    </subcellularLocation>
</comment>
<dbReference type="PANTHER" id="PTHR30329">
    <property type="entry name" value="STATOR ELEMENT OF FLAGELLAR MOTOR COMPLEX"/>
    <property type="match status" value="1"/>
</dbReference>
<dbReference type="InterPro" id="IPR006665">
    <property type="entry name" value="OmpA-like"/>
</dbReference>
<protein>
    <submittedName>
        <fullName evidence="6">OmpA family protein</fullName>
    </submittedName>
</protein>
<organism evidence="6 7">
    <name type="scientific">Inhella proteolytica</name>
    <dbReference type="NCBI Taxonomy" id="2795029"/>
    <lineage>
        <taxon>Bacteria</taxon>
        <taxon>Pseudomonadati</taxon>
        <taxon>Pseudomonadota</taxon>
        <taxon>Betaproteobacteria</taxon>
        <taxon>Burkholderiales</taxon>
        <taxon>Sphaerotilaceae</taxon>
        <taxon>Inhella</taxon>
    </lineage>
</organism>
<dbReference type="Proteomes" id="UP000613266">
    <property type="component" value="Unassembled WGS sequence"/>
</dbReference>
<evidence type="ECO:0000256" key="4">
    <source>
        <dbReference type="SAM" id="SignalP"/>
    </source>
</evidence>
<dbReference type="PRINTS" id="PR01021">
    <property type="entry name" value="OMPADOMAIN"/>
</dbReference>
<name>A0A931J506_9BURK</name>
<dbReference type="AlphaFoldDB" id="A0A931J506"/>
<evidence type="ECO:0000313" key="6">
    <source>
        <dbReference type="EMBL" id="MBH9579729.1"/>
    </source>
</evidence>
<reference evidence="6" key="1">
    <citation type="submission" date="2020-12" db="EMBL/GenBank/DDBJ databases">
        <title>The genome sequence of Inhella sp. 1Y17.</title>
        <authorList>
            <person name="Liu Y."/>
        </authorList>
    </citation>
    <scope>NUCLEOTIDE SEQUENCE</scope>
    <source>
        <strain evidence="6">1Y17</strain>
    </source>
</reference>
<dbReference type="PANTHER" id="PTHR30329:SF20">
    <property type="entry name" value="EXPORTED PROTEIN"/>
    <property type="match status" value="1"/>
</dbReference>
<dbReference type="SUPFAM" id="SSF103088">
    <property type="entry name" value="OmpA-like"/>
    <property type="match status" value="1"/>
</dbReference>
<dbReference type="InterPro" id="IPR006664">
    <property type="entry name" value="OMP_bac"/>
</dbReference>
<proteinExistence type="predicted"/>
<feature type="signal peptide" evidence="4">
    <location>
        <begin position="1"/>
        <end position="25"/>
    </location>
</feature>
<dbReference type="Pfam" id="PF00691">
    <property type="entry name" value="OmpA"/>
    <property type="match status" value="1"/>
</dbReference>
<sequence length="281" mass="31104">MIRQTFLRNLAALTLLAATAPLCLAREPGDGDDTSEHPEIKRFPGFFLDNSQQFDYQEFEFALSAERSETKAGRFWFVDYCLRDGARQPSTIELIRNYENAFRRLGGALVYRNDYGAVYRMSGPGGGERWVHMNVDHGGSRYQLTIVEVAAMQQKLEFNASEMAQALKTQGNVALYGLQFDTGRATLQPGAEPLLAEVLALLKGDPKLRLSIEGHTDNVGDAKANLTLSQQRAQTVVAYLVQRGVAAARLRAVGQGSQVPVADNRTEAGRAKNRRVELVRL</sequence>
<evidence type="ECO:0000256" key="2">
    <source>
        <dbReference type="ARBA" id="ARBA00023136"/>
    </source>
</evidence>
<dbReference type="RefSeq" id="WP_198113665.1">
    <property type="nucleotide sequence ID" value="NZ_JAEDAK010000033.1"/>
</dbReference>
<comment type="caution">
    <text evidence="6">The sequence shown here is derived from an EMBL/GenBank/DDBJ whole genome shotgun (WGS) entry which is preliminary data.</text>
</comment>
<dbReference type="InterPro" id="IPR050330">
    <property type="entry name" value="Bact_OuterMem_StrucFunc"/>
</dbReference>
<evidence type="ECO:0000256" key="3">
    <source>
        <dbReference type="PROSITE-ProRule" id="PRU00473"/>
    </source>
</evidence>
<dbReference type="EMBL" id="JAEDAK010000033">
    <property type="protein sequence ID" value="MBH9579729.1"/>
    <property type="molecule type" value="Genomic_DNA"/>
</dbReference>
<accession>A0A931J506</accession>
<evidence type="ECO:0000259" key="5">
    <source>
        <dbReference type="PROSITE" id="PS51123"/>
    </source>
</evidence>
<keyword evidence="4" id="KW-0732">Signal</keyword>
<dbReference type="PROSITE" id="PS51123">
    <property type="entry name" value="OMPA_2"/>
    <property type="match status" value="1"/>
</dbReference>
<dbReference type="InterPro" id="IPR036737">
    <property type="entry name" value="OmpA-like_sf"/>
</dbReference>
<feature type="domain" description="OmpA-like" evidence="5">
    <location>
        <begin position="167"/>
        <end position="281"/>
    </location>
</feature>
<gene>
    <name evidence="6" type="ORF">I7X39_22785</name>
</gene>
<evidence type="ECO:0000313" key="7">
    <source>
        <dbReference type="Proteomes" id="UP000613266"/>
    </source>
</evidence>